<dbReference type="GO" id="GO:0005198">
    <property type="term" value="F:structural molecule activity"/>
    <property type="evidence" value="ECO:0007669"/>
    <property type="project" value="InterPro"/>
</dbReference>
<keyword evidence="3 4" id="KW-0975">Bacterial flagellum</keyword>
<organism evidence="5 6">
    <name type="scientific">Pararhizobium antarcticum</name>
    <dbReference type="NCBI Taxonomy" id="1798805"/>
    <lineage>
        <taxon>Bacteria</taxon>
        <taxon>Pseudomonadati</taxon>
        <taxon>Pseudomonadota</taxon>
        <taxon>Alphaproteobacteria</taxon>
        <taxon>Hyphomicrobiales</taxon>
        <taxon>Rhizobiaceae</taxon>
        <taxon>Rhizobium/Agrobacterium group</taxon>
        <taxon>Pararhizobium</taxon>
    </lineage>
</organism>
<sequence length="114" mass="11645">MINAIQNIGGLSSMQGLDASSSTSSAASTAQSMLGGASAAGKTQSFADVMGSMASDMVGNMKKAEISSLQGIRGEANTREVVDAVMNAEQSLQTAIAVRDKVVSAYLEIARMPI</sequence>
<dbReference type="GO" id="GO:0071973">
    <property type="term" value="P:bacterial-type flagellum-dependent cell motility"/>
    <property type="evidence" value="ECO:0007669"/>
    <property type="project" value="InterPro"/>
</dbReference>
<reference evidence="5 6" key="1">
    <citation type="submission" date="2016-02" db="EMBL/GenBank/DDBJ databases">
        <title>Genome sequencing of a beta-galactosidase producing bacteria Rhizobium sp. 59.</title>
        <authorList>
            <person name="Wang D."/>
            <person name="Kot W."/>
            <person name="Qin Y."/>
            <person name="Hansen L."/>
            <person name="Naqvi K."/>
            <person name="Rensing C."/>
        </authorList>
    </citation>
    <scope>NUCLEOTIDE SEQUENCE [LARGE SCALE GENOMIC DNA]</scope>
    <source>
        <strain evidence="5 6">59</strain>
    </source>
</reference>
<protein>
    <recommendedName>
        <fullName evidence="4">Flagellar hook-basal body complex protein FliE</fullName>
    </recommendedName>
</protein>
<dbReference type="PANTHER" id="PTHR34653:SF1">
    <property type="entry name" value="FLAGELLAR HOOK-BASAL BODY COMPLEX PROTEIN FLIE"/>
    <property type="match status" value="1"/>
</dbReference>
<keyword evidence="5" id="KW-0969">Cilium</keyword>
<comment type="similarity">
    <text evidence="2 4">Belongs to the FliE family.</text>
</comment>
<dbReference type="GO" id="GO:0003774">
    <property type="term" value="F:cytoskeletal motor activity"/>
    <property type="evidence" value="ECO:0007669"/>
    <property type="project" value="InterPro"/>
</dbReference>
<evidence type="ECO:0000313" key="5">
    <source>
        <dbReference type="EMBL" id="OJF96307.1"/>
    </source>
</evidence>
<dbReference type="GO" id="GO:0009425">
    <property type="term" value="C:bacterial-type flagellum basal body"/>
    <property type="evidence" value="ECO:0007669"/>
    <property type="project" value="UniProtKB-SubCell"/>
</dbReference>
<keyword evidence="5" id="KW-0966">Cell projection</keyword>
<keyword evidence="6" id="KW-1185">Reference proteome</keyword>
<evidence type="ECO:0000256" key="2">
    <source>
        <dbReference type="ARBA" id="ARBA00009272"/>
    </source>
</evidence>
<keyword evidence="5" id="KW-0282">Flagellum</keyword>
<comment type="caution">
    <text evidence="5">The sequence shown here is derived from an EMBL/GenBank/DDBJ whole genome shotgun (WGS) entry which is preliminary data.</text>
</comment>
<evidence type="ECO:0000256" key="4">
    <source>
        <dbReference type="HAMAP-Rule" id="MF_00724"/>
    </source>
</evidence>
<dbReference type="PANTHER" id="PTHR34653">
    <property type="match status" value="1"/>
</dbReference>
<dbReference type="HAMAP" id="MF_00724">
    <property type="entry name" value="FliE"/>
    <property type="match status" value="1"/>
</dbReference>
<evidence type="ECO:0000313" key="6">
    <source>
        <dbReference type="Proteomes" id="UP000182661"/>
    </source>
</evidence>
<dbReference type="OrthoDB" id="9812413at2"/>
<comment type="subcellular location">
    <subcellularLocation>
        <location evidence="1 4">Bacterial flagellum basal body</location>
    </subcellularLocation>
</comment>
<dbReference type="AlphaFoldDB" id="A0A657LSY5"/>
<evidence type="ECO:0000256" key="1">
    <source>
        <dbReference type="ARBA" id="ARBA00004117"/>
    </source>
</evidence>
<dbReference type="EMBL" id="LSRP01000088">
    <property type="protein sequence ID" value="OJF96307.1"/>
    <property type="molecule type" value="Genomic_DNA"/>
</dbReference>
<evidence type="ECO:0000256" key="3">
    <source>
        <dbReference type="ARBA" id="ARBA00023143"/>
    </source>
</evidence>
<accession>A0A657LSY5</accession>
<dbReference type="RefSeq" id="WP_071833466.1">
    <property type="nucleotide sequence ID" value="NZ_LSRP01000088.1"/>
</dbReference>
<dbReference type="Pfam" id="PF02049">
    <property type="entry name" value="FliE"/>
    <property type="match status" value="1"/>
</dbReference>
<proteinExistence type="inferred from homology"/>
<name>A0A657LSY5_9HYPH</name>
<gene>
    <name evidence="4" type="primary">fliE</name>
    <name evidence="5" type="ORF">AX760_18075</name>
</gene>
<dbReference type="InterPro" id="IPR001624">
    <property type="entry name" value="FliE"/>
</dbReference>
<dbReference type="Proteomes" id="UP000182661">
    <property type="component" value="Unassembled WGS sequence"/>
</dbReference>